<reference evidence="2" key="1">
    <citation type="submission" date="2021-07" db="EMBL/GenBank/DDBJ databases">
        <authorList>
            <person name="Branca A.L. A."/>
        </authorList>
    </citation>
    <scope>NUCLEOTIDE SEQUENCE</scope>
</reference>
<name>A0A9W4K6K2_9EURO</name>
<feature type="region of interest" description="Disordered" evidence="1">
    <location>
        <begin position="60"/>
        <end position="179"/>
    </location>
</feature>
<evidence type="ECO:0000313" key="2">
    <source>
        <dbReference type="EMBL" id="CAG8890608.1"/>
    </source>
</evidence>
<feature type="compositionally biased region" description="Acidic residues" evidence="1">
    <location>
        <begin position="161"/>
        <end position="179"/>
    </location>
</feature>
<dbReference type="Proteomes" id="UP001154252">
    <property type="component" value="Unassembled WGS sequence"/>
</dbReference>
<evidence type="ECO:0000256" key="1">
    <source>
        <dbReference type="SAM" id="MobiDB-lite"/>
    </source>
</evidence>
<evidence type="ECO:0000313" key="3">
    <source>
        <dbReference type="Proteomes" id="UP001154252"/>
    </source>
</evidence>
<proteinExistence type="predicted"/>
<comment type="caution">
    <text evidence="2">The sequence shown here is derived from an EMBL/GenBank/DDBJ whole genome shotgun (WGS) entry which is preliminary data.</text>
</comment>
<keyword evidence="3" id="KW-1185">Reference proteome</keyword>
<organism evidence="2 3">
    <name type="scientific">Penicillium egyptiacum</name>
    <dbReference type="NCBI Taxonomy" id="1303716"/>
    <lineage>
        <taxon>Eukaryota</taxon>
        <taxon>Fungi</taxon>
        <taxon>Dikarya</taxon>
        <taxon>Ascomycota</taxon>
        <taxon>Pezizomycotina</taxon>
        <taxon>Eurotiomycetes</taxon>
        <taxon>Eurotiomycetidae</taxon>
        <taxon>Eurotiales</taxon>
        <taxon>Aspergillaceae</taxon>
        <taxon>Penicillium</taxon>
    </lineage>
</organism>
<protein>
    <submittedName>
        <fullName evidence="2">Uncharacterized protein</fullName>
    </submittedName>
</protein>
<sequence>MTTVTDEPHLIQLLAKILETHDISLDLNKVAAVWPGDDGPTPRALKERLNKISHIVRAGIAPISGPSSPVTPKKRGPRKKANETPTSAGPSRKRKRVAGDASANEDEVHVKEEEDLPEEDNKLLAEAAIKSEPGDEAIDTVLHEPLEEEPANAENGKTDPEWTEYNDEDTESDPDMLTQ</sequence>
<gene>
    <name evidence="2" type="ORF">PEGY_LOCUS2402</name>
</gene>
<dbReference type="EMBL" id="CAJVRC010000843">
    <property type="protein sequence ID" value="CAG8890608.1"/>
    <property type="molecule type" value="Genomic_DNA"/>
</dbReference>
<dbReference type="OrthoDB" id="5420368at2759"/>
<dbReference type="AlphaFoldDB" id="A0A9W4K6K2"/>
<accession>A0A9W4K6K2</accession>